<dbReference type="InterPro" id="IPR028364">
    <property type="entry name" value="Ribosomal_uL1/biogenesis"/>
</dbReference>
<dbReference type="Pfam" id="PF00687">
    <property type="entry name" value="Ribosomal_L1"/>
    <property type="match status" value="1"/>
</dbReference>
<accession>A0ABR2KRM1</accession>
<dbReference type="SUPFAM" id="SSF56808">
    <property type="entry name" value="Ribosomal protein L1"/>
    <property type="match status" value="1"/>
</dbReference>
<dbReference type="InterPro" id="IPR023674">
    <property type="entry name" value="Ribosomal_uL1-like"/>
</dbReference>
<evidence type="ECO:0000313" key="2">
    <source>
        <dbReference type="Proteomes" id="UP001470230"/>
    </source>
</evidence>
<evidence type="ECO:0000313" key="1">
    <source>
        <dbReference type="EMBL" id="KAK8893719.1"/>
    </source>
</evidence>
<keyword evidence="2" id="KW-1185">Reference proteome</keyword>
<reference evidence="1 2" key="1">
    <citation type="submission" date="2024-04" db="EMBL/GenBank/DDBJ databases">
        <title>Tritrichomonas musculus Genome.</title>
        <authorList>
            <person name="Alves-Ferreira E."/>
            <person name="Grigg M."/>
            <person name="Lorenzi H."/>
            <person name="Galac M."/>
        </authorList>
    </citation>
    <scope>NUCLEOTIDE SEQUENCE [LARGE SCALE GENOMIC DNA]</scope>
    <source>
        <strain evidence="1 2">EAF2021</strain>
    </source>
</reference>
<gene>
    <name evidence="1" type="ORF">M9Y10_022147</name>
</gene>
<protein>
    <submittedName>
        <fullName evidence="1">Ribosomal L1 domain-containing protein 1</fullName>
    </submittedName>
</protein>
<name>A0ABR2KRM1_9EUKA</name>
<dbReference type="Proteomes" id="UP001470230">
    <property type="component" value="Unassembled WGS sequence"/>
</dbReference>
<proteinExistence type="predicted"/>
<sequence length="236" mass="27223">MTEELHNQLSNAFNVLKKLETKSEEELIPDDPNITLLIQLWEPYNSSSPYPVLFPIRHSLFADSTLPVRIITKDPQKEWSEKFKEAFPPFPIKTYSIEKWRKRFTRAADRRQLLKETRIFMADRRVSHVIDDILGADFFEKKRTPVLVNLEKEDILEDVKHVFECTLAILPKGYKFACPIGKLSWEVNDVADNGCDAIDGIFKKIGKEKIASISIETPSNIIPVYTSDISDIINNE</sequence>
<comment type="caution">
    <text evidence="1">The sequence shown here is derived from an EMBL/GenBank/DDBJ whole genome shotgun (WGS) entry which is preliminary data.</text>
</comment>
<dbReference type="EMBL" id="JAPFFF010000003">
    <property type="protein sequence ID" value="KAK8893719.1"/>
    <property type="molecule type" value="Genomic_DNA"/>
</dbReference>
<organism evidence="1 2">
    <name type="scientific">Tritrichomonas musculus</name>
    <dbReference type="NCBI Taxonomy" id="1915356"/>
    <lineage>
        <taxon>Eukaryota</taxon>
        <taxon>Metamonada</taxon>
        <taxon>Parabasalia</taxon>
        <taxon>Tritrichomonadida</taxon>
        <taxon>Tritrichomonadidae</taxon>
        <taxon>Tritrichomonas</taxon>
    </lineage>
</organism>